<reference evidence="2 3" key="1">
    <citation type="journal article" date="2019" name="Genome Biol. Evol.">
        <title>Insights into the evolution of the New World diploid cottons (Gossypium, subgenus Houzingenia) based on genome sequencing.</title>
        <authorList>
            <person name="Grover C.E."/>
            <person name="Arick M.A. 2nd"/>
            <person name="Thrash A."/>
            <person name="Conover J.L."/>
            <person name="Sanders W.S."/>
            <person name="Peterson D.G."/>
            <person name="Frelichowski J.E."/>
            <person name="Scheffler J.A."/>
            <person name="Scheffler B.E."/>
            <person name="Wendel J.F."/>
        </authorList>
    </citation>
    <scope>NUCLEOTIDE SEQUENCE [LARGE SCALE GENOMIC DNA]</scope>
    <source>
        <strain evidence="2">185</strain>
        <tissue evidence="2">Leaf</tissue>
    </source>
</reference>
<keyword evidence="1" id="KW-1133">Transmembrane helix</keyword>
<evidence type="ECO:0000256" key="1">
    <source>
        <dbReference type="SAM" id="Phobius"/>
    </source>
</evidence>
<keyword evidence="1" id="KW-0472">Membrane</keyword>
<keyword evidence="3" id="KW-1185">Reference proteome</keyword>
<name>A0A7J8WZR7_GOSAI</name>
<dbReference type="Proteomes" id="UP000593577">
    <property type="component" value="Unassembled WGS sequence"/>
</dbReference>
<accession>A0A7J8WZR7</accession>
<evidence type="ECO:0000313" key="3">
    <source>
        <dbReference type="Proteomes" id="UP000593577"/>
    </source>
</evidence>
<comment type="caution">
    <text evidence="2">The sequence shown here is derived from an EMBL/GenBank/DDBJ whole genome shotgun (WGS) entry which is preliminary data.</text>
</comment>
<organism evidence="2 3">
    <name type="scientific">Gossypium aridum</name>
    <name type="common">American cotton</name>
    <name type="synonym">Erioxylum aridum</name>
    <dbReference type="NCBI Taxonomy" id="34290"/>
    <lineage>
        <taxon>Eukaryota</taxon>
        <taxon>Viridiplantae</taxon>
        <taxon>Streptophyta</taxon>
        <taxon>Embryophyta</taxon>
        <taxon>Tracheophyta</taxon>
        <taxon>Spermatophyta</taxon>
        <taxon>Magnoliopsida</taxon>
        <taxon>eudicotyledons</taxon>
        <taxon>Gunneridae</taxon>
        <taxon>Pentapetalae</taxon>
        <taxon>rosids</taxon>
        <taxon>malvids</taxon>
        <taxon>Malvales</taxon>
        <taxon>Malvaceae</taxon>
        <taxon>Malvoideae</taxon>
        <taxon>Gossypium</taxon>
    </lineage>
</organism>
<keyword evidence="1" id="KW-0812">Transmembrane</keyword>
<feature type="transmembrane region" description="Helical" evidence="1">
    <location>
        <begin position="36"/>
        <end position="62"/>
    </location>
</feature>
<evidence type="ECO:0000313" key="2">
    <source>
        <dbReference type="EMBL" id="MBA0680547.1"/>
    </source>
</evidence>
<dbReference type="EMBL" id="JABFAA010000004">
    <property type="protein sequence ID" value="MBA0680547.1"/>
    <property type="molecule type" value="Genomic_DNA"/>
</dbReference>
<gene>
    <name evidence="2" type="ORF">Goari_012239</name>
</gene>
<proteinExistence type="predicted"/>
<feature type="non-terminal residue" evidence="2">
    <location>
        <position position="70"/>
    </location>
</feature>
<sequence>MDGFLDLSLAEAIAIRESLFWLKALCMDNVVVESDYLMVIEMLTISPNIDTMFVLLLCIMGLKDLDKVYG</sequence>
<protein>
    <recommendedName>
        <fullName evidence="4">RNase H type-1 domain-containing protein</fullName>
    </recommendedName>
</protein>
<dbReference type="AlphaFoldDB" id="A0A7J8WZR7"/>
<evidence type="ECO:0008006" key="4">
    <source>
        <dbReference type="Google" id="ProtNLM"/>
    </source>
</evidence>